<evidence type="ECO:0000256" key="1">
    <source>
        <dbReference type="SAM" id="MobiDB-lite"/>
    </source>
</evidence>
<gene>
    <name evidence="2" type="ORF">CSOJ01_01089</name>
</gene>
<reference evidence="2 3" key="1">
    <citation type="journal article" date="2020" name="Phytopathology">
        <title>Genome Sequence Resources of Colletotrichum truncatum, C. plurivorum, C. musicola, and C. sojae: Four Species Pathogenic to Soybean (Glycine max).</title>
        <authorList>
            <person name="Rogerio F."/>
            <person name="Boufleur T.R."/>
            <person name="Ciampi-Guillardi M."/>
            <person name="Sukno S.A."/>
            <person name="Thon M.R."/>
            <person name="Massola Junior N.S."/>
            <person name="Baroncelli R."/>
        </authorList>
    </citation>
    <scope>NUCLEOTIDE SEQUENCE [LARGE SCALE GENOMIC DNA]</scope>
    <source>
        <strain evidence="2 3">LFN0009</strain>
    </source>
</reference>
<protein>
    <submittedName>
        <fullName evidence="2">Uncharacterized protein</fullName>
    </submittedName>
</protein>
<name>A0A8H6N5A4_9PEZI</name>
<proteinExistence type="predicted"/>
<organism evidence="2 3">
    <name type="scientific">Colletotrichum sojae</name>
    <dbReference type="NCBI Taxonomy" id="2175907"/>
    <lineage>
        <taxon>Eukaryota</taxon>
        <taxon>Fungi</taxon>
        <taxon>Dikarya</taxon>
        <taxon>Ascomycota</taxon>
        <taxon>Pezizomycotina</taxon>
        <taxon>Sordariomycetes</taxon>
        <taxon>Hypocreomycetidae</taxon>
        <taxon>Glomerellales</taxon>
        <taxon>Glomerellaceae</taxon>
        <taxon>Colletotrichum</taxon>
        <taxon>Colletotrichum orchidearum species complex</taxon>
    </lineage>
</organism>
<feature type="compositionally biased region" description="Basic and acidic residues" evidence="1">
    <location>
        <begin position="132"/>
        <end position="150"/>
    </location>
</feature>
<feature type="compositionally biased region" description="Gly residues" evidence="1">
    <location>
        <begin position="74"/>
        <end position="84"/>
    </location>
</feature>
<comment type="caution">
    <text evidence="2">The sequence shown here is derived from an EMBL/GenBank/DDBJ whole genome shotgun (WGS) entry which is preliminary data.</text>
</comment>
<feature type="region of interest" description="Disordered" evidence="1">
    <location>
        <begin position="64"/>
        <end position="159"/>
    </location>
</feature>
<sequence>MPPKKAAAENADGGATAFTDGEIKLVKAVFDSMNTRPDIDFENVANIMGLANAKSARDRFRVVSKKHGWTSTDGSGGATAGGDGFSKAKGPLAPRSTTKVTKKPAPKKKGTARKKNHFQTKKEVESDDDEDITGKLESDSDGKTIPKDEPMESSSEEED</sequence>
<accession>A0A8H6N5A4</accession>
<dbReference type="AlphaFoldDB" id="A0A8H6N5A4"/>
<dbReference type="EMBL" id="WIGN01000007">
    <property type="protein sequence ID" value="KAF6820021.1"/>
    <property type="molecule type" value="Genomic_DNA"/>
</dbReference>
<evidence type="ECO:0000313" key="3">
    <source>
        <dbReference type="Proteomes" id="UP000652219"/>
    </source>
</evidence>
<feature type="compositionally biased region" description="Basic residues" evidence="1">
    <location>
        <begin position="100"/>
        <end position="119"/>
    </location>
</feature>
<keyword evidence="3" id="KW-1185">Reference proteome</keyword>
<dbReference type="Proteomes" id="UP000652219">
    <property type="component" value="Unassembled WGS sequence"/>
</dbReference>
<evidence type="ECO:0000313" key="2">
    <source>
        <dbReference type="EMBL" id="KAF6820021.1"/>
    </source>
</evidence>